<keyword evidence="5" id="KW-0408">Iron</keyword>
<keyword evidence="3" id="KW-0479">Metal-binding</keyword>
<gene>
    <name evidence="10" type="ORF">GCM10020260_23840</name>
</gene>
<keyword evidence="4" id="KW-0560">Oxidoreductase</keyword>
<keyword evidence="7" id="KW-0520">NAD</keyword>
<comment type="cofactor">
    <cofactor evidence="1">
        <name>Fe cation</name>
        <dbReference type="ChEBI" id="CHEBI:24875"/>
    </cofactor>
</comment>
<evidence type="ECO:0000256" key="3">
    <source>
        <dbReference type="ARBA" id="ARBA00022723"/>
    </source>
</evidence>
<feature type="region of interest" description="Disordered" evidence="8">
    <location>
        <begin position="386"/>
        <end position="426"/>
    </location>
</feature>
<feature type="compositionally biased region" description="Low complexity" evidence="8">
    <location>
        <begin position="413"/>
        <end position="426"/>
    </location>
</feature>
<dbReference type="InterPro" id="IPR001663">
    <property type="entry name" value="Rng_hydr_dOase-A"/>
</dbReference>
<organism evidence="10 11">
    <name type="scientific">Nesterenkonia halobia</name>
    <dbReference type="NCBI Taxonomy" id="37922"/>
    <lineage>
        <taxon>Bacteria</taxon>
        <taxon>Bacillati</taxon>
        <taxon>Actinomycetota</taxon>
        <taxon>Actinomycetes</taxon>
        <taxon>Micrococcales</taxon>
        <taxon>Micrococcaceae</taxon>
        <taxon>Nesterenkonia</taxon>
    </lineage>
</organism>
<keyword evidence="11" id="KW-1185">Reference proteome</keyword>
<dbReference type="PRINTS" id="PR00090">
    <property type="entry name" value="RNGDIOXGNASE"/>
</dbReference>
<dbReference type="InterPro" id="IPR015879">
    <property type="entry name" value="Ring_hydroxy_dOase_asu_C_dom"/>
</dbReference>
<dbReference type="Gene3D" id="3.90.380.10">
    <property type="entry name" value="Naphthalene 1,2-dioxygenase Alpha Subunit, Chain A, domain 1"/>
    <property type="match status" value="1"/>
</dbReference>
<evidence type="ECO:0000256" key="1">
    <source>
        <dbReference type="ARBA" id="ARBA00001962"/>
    </source>
</evidence>
<dbReference type="PANTHER" id="PTHR43756:SF5">
    <property type="entry name" value="CHOLINE MONOOXYGENASE, CHLOROPLASTIC"/>
    <property type="match status" value="1"/>
</dbReference>
<keyword evidence="6" id="KW-0411">Iron-sulfur</keyword>
<protein>
    <submittedName>
        <fullName evidence="10">Aromatic ring-hydroxylating dioxygenase subunit alpha</fullName>
    </submittedName>
</protein>
<accession>A0ABP6RGP2</accession>
<dbReference type="Pfam" id="PF00355">
    <property type="entry name" value="Rieske"/>
    <property type="match status" value="1"/>
</dbReference>
<keyword evidence="10" id="KW-0223">Dioxygenase</keyword>
<dbReference type="Gene3D" id="2.102.10.10">
    <property type="entry name" value="Rieske [2Fe-2S] iron-sulphur domain"/>
    <property type="match status" value="1"/>
</dbReference>
<evidence type="ECO:0000256" key="6">
    <source>
        <dbReference type="ARBA" id="ARBA00023014"/>
    </source>
</evidence>
<dbReference type="Proteomes" id="UP001501736">
    <property type="component" value="Unassembled WGS sequence"/>
</dbReference>
<dbReference type="RefSeq" id="WP_344721667.1">
    <property type="nucleotide sequence ID" value="NZ_BAAAYG010000011.1"/>
</dbReference>
<feature type="compositionally biased region" description="Low complexity" evidence="8">
    <location>
        <begin position="386"/>
        <end position="397"/>
    </location>
</feature>
<feature type="domain" description="Rieske" evidence="9">
    <location>
        <begin position="42"/>
        <end position="150"/>
    </location>
</feature>
<dbReference type="SUPFAM" id="SSF50022">
    <property type="entry name" value="ISP domain"/>
    <property type="match status" value="1"/>
</dbReference>
<comment type="caution">
    <text evidence="10">The sequence shown here is derived from an EMBL/GenBank/DDBJ whole genome shotgun (WGS) entry which is preliminary data.</text>
</comment>
<proteinExistence type="predicted"/>
<dbReference type="CDD" id="cd03469">
    <property type="entry name" value="Rieske_RO_Alpha_N"/>
    <property type="match status" value="1"/>
</dbReference>
<name>A0ABP6RGP2_9MICC</name>
<evidence type="ECO:0000313" key="11">
    <source>
        <dbReference type="Proteomes" id="UP001501736"/>
    </source>
</evidence>
<reference evidence="11" key="1">
    <citation type="journal article" date="2019" name="Int. J. Syst. Evol. Microbiol.">
        <title>The Global Catalogue of Microorganisms (GCM) 10K type strain sequencing project: providing services to taxonomists for standard genome sequencing and annotation.</title>
        <authorList>
            <consortium name="The Broad Institute Genomics Platform"/>
            <consortium name="The Broad Institute Genome Sequencing Center for Infectious Disease"/>
            <person name="Wu L."/>
            <person name="Ma J."/>
        </authorList>
    </citation>
    <scope>NUCLEOTIDE SEQUENCE [LARGE SCALE GENOMIC DNA]</scope>
    <source>
        <strain evidence="11">JCM 11483</strain>
    </source>
</reference>
<feature type="region of interest" description="Disordered" evidence="8">
    <location>
        <begin position="1"/>
        <end position="25"/>
    </location>
</feature>
<dbReference type="Pfam" id="PF00848">
    <property type="entry name" value="Ring_hydroxyl_A"/>
    <property type="match status" value="1"/>
</dbReference>
<evidence type="ECO:0000256" key="5">
    <source>
        <dbReference type="ARBA" id="ARBA00023004"/>
    </source>
</evidence>
<dbReference type="EMBL" id="BAAAYG010000011">
    <property type="protein sequence ID" value="GAA3287398.1"/>
    <property type="molecule type" value="Genomic_DNA"/>
</dbReference>
<dbReference type="InterPro" id="IPR015881">
    <property type="entry name" value="ARHD_Rieske_2Fe_2S"/>
</dbReference>
<dbReference type="SUPFAM" id="SSF55961">
    <property type="entry name" value="Bet v1-like"/>
    <property type="match status" value="1"/>
</dbReference>
<evidence type="ECO:0000256" key="4">
    <source>
        <dbReference type="ARBA" id="ARBA00023002"/>
    </source>
</evidence>
<dbReference type="GO" id="GO:0051213">
    <property type="term" value="F:dioxygenase activity"/>
    <property type="evidence" value="ECO:0007669"/>
    <property type="project" value="UniProtKB-KW"/>
</dbReference>
<dbReference type="PROSITE" id="PS51296">
    <property type="entry name" value="RIESKE"/>
    <property type="match status" value="1"/>
</dbReference>
<keyword evidence="2" id="KW-0001">2Fe-2S</keyword>
<dbReference type="InterPro" id="IPR017941">
    <property type="entry name" value="Rieske_2Fe-2S"/>
</dbReference>
<evidence type="ECO:0000256" key="2">
    <source>
        <dbReference type="ARBA" id="ARBA00022714"/>
    </source>
</evidence>
<evidence type="ECO:0000256" key="7">
    <source>
        <dbReference type="ARBA" id="ARBA00023027"/>
    </source>
</evidence>
<evidence type="ECO:0000313" key="10">
    <source>
        <dbReference type="EMBL" id="GAA3287398.1"/>
    </source>
</evidence>
<evidence type="ECO:0000259" key="9">
    <source>
        <dbReference type="PROSITE" id="PS51296"/>
    </source>
</evidence>
<sequence>MIIDHLEEPLPGSSLKPTPPGEAYTDPEIFAREQEHIFERQWNCVLRADSLSTAGQWKTATIGREEIILVRTRKSGIAAYFNVCRHRGMRVCTTGEGRNKTLQCGYHAWTYGLDGELVAAPNLTSMPDVDRQEYGLKPVHVREWLGYVWVCLAEDPSSFEDTVLGEVRTSFGEVESIDNYGIENLACGETKTYDVQANWKLIIENFMECYHCATIHPELTEVIPEFADGLASQRAGGQVHGASFGGEVEGFTVDGSSGVSELPAVAPDQERKYYAITVRPQVFINTVPDHVIIHRMFPISESRTTVVCDWLFLPEVVEQINAGTLDVSKSVELFHRVNQQDFNACELTQPSMSSTAYRGGGALVPSEHHIAEFHSWWYESIGMPTASSSEGPAAEAEAVAEHAAEDVVEDAGESSAEASSAVRSTP</sequence>
<dbReference type="InterPro" id="IPR036922">
    <property type="entry name" value="Rieske_2Fe-2S_sf"/>
</dbReference>
<dbReference type="PROSITE" id="PS00570">
    <property type="entry name" value="RING_HYDROXYL_ALPHA"/>
    <property type="match status" value="1"/>
</dbReference>
<evidence type="ECO:0000256" key="8">
    <source>
        <dbReference type="SAM" id="MobiDB-lite"/>
    </source>
</evidence>
<dbReference type="PANTHER" id="PTHR43756">
    <property type="entry name" value="CHOLINE MONOOXYGENASE, CHLOROPLASTIC"/>
    <property type="match status" value="1"/>
</dbReference>